<proteinExistence type="predicted"/>
<organism evidence="2">
    <name type="scientific">Arion vulgaris</name>
    <dbReference type="NCBI Taxonomy" id="1028688"/>
    <lineage>
        <taxon>Eukaryota</taxon>
        <taxon>Metazoa</taxon>
        <taxon>Spiralia</taxon>
        <taxon>Lophotrochozoa</taxon>
        <taxon>Mollusca</taxon>
        <taxon>Gastropoda</taxon>
        <taxon>Heterobranchia</taxon>
        <taxon>Euthyneura</taxon>
        <taxon>Panpulmonata</taxon>
        <taxon>Eupulmonata</taxon>
        <taxon>Stylommatophora</taxon>
        <taxon>Helicina</taxon>
        <taxon>Arionoidea</taxon>
        <taxon>Arionidae</taxon>
        <taxon>Arion</taxon>
    </lineage>
</organism>
<reference evidence="2" key="1">
    <citation type="submission" date="2014-12" db="EMBL/GenBank/DDBJ databases">
        <title>Insight into the proteome of Arion vulgaris.</title>
        <authorList>
            <person name="Aradska J."/>
            <person name="Bulat T."/>
            <person name="Smidak R."/>
            <person name="Sarate P."/>
            <person name="Gangsoo J."/>
            <person name="Sialana F."/>
            <person name="Bilban M."/>
            <person name="Lubec G."/>
        </authorList>
    </citation>
    <scope>NUCLEOTIDE SEQUENCE</scope>
    <source>
        <tissue evidence="2">Skin</tissue>
    </source>
</reference>
<name>A0A0B6Y395_9EUPU</name>
<evidence type="ECO:0000256" key="1">
    <source>
        <dbReference type="SAM" id="MobiDB-lite"/>
    </source>
</evidence>
<accession>A0A0B6Y395</accession>
<feature type="region of interest" description="Disordered" evidence="1">
    <location>
        <begin position="1"/>
        <end position="23"/>
    </location>
</feature>
<protein>
    <submittedName>
        <fullName evidence="2">Uncharacterized protein</fullName>
    </submittedName>
</protein>
<dbReference type="AlphaFoldDB" id="A0A0B6Y395"/>
<dbReference type="EMBL" id="HACG01003698">
    <property type="protein sequence ID" value="CEK50563.1"/>
    <property type="molecule type" value="Transcribed_RNA"/>
</dbReference>
<feature type="non-terminal residue" evidence="2">
    <location>
        <position position="168"/>
    </location>
</feature>
<feature type="non-terminal residue" evidence="2">
    <location>
        <position position="1"/>
    </location>
</feature>
<feature type="compositionally biased region" description="Basic and acidic residues" evidence="1">
    <location>
        <begin position="7"/>
        <end position="16"/>
    </location>
</feature>
<gene>
    <name evidence="2" type="primary">ORF11130</name>
</gene>
<evidence type="ECO:0000313" key="2">
    <source>
        <dbReference type="EMBL" id="CEK50563.1"/>
    </source>
</evidence>
<feature type="compositionally biased region" description="Basic and acidic residues" evidence="1">
    <location>
        <begin position="125"/>
        <end position="135"/>
    </location>
</feature>
<sequence>SSQNLDVNHEISRDSVNHNFGTNHETSRDSYFLESAANNDVNFMKRCDETLVPELQLKTRGTNGSQSSEKLMYEALPKGNSMQNNSEKYLTMRTEVTDQMEAEILYKDSLRMDDINWEEMAAEENENKWNAKESVDTALEADSDDVDGRADYEYDDVNGMTTKDAVRG</sequence>
<feature type="region of interest" description="Disordered" evidence="1">
    <location>
        <begin position="124"/>
        <end position="168"/>
    </location>
</feature>